<evidence type="ECO:0000313" key="12">
    <source>
        <dbReference type="Proteomes" id="UP000249799"/>
    </source>
</evidence>
<evidence type="ECO:0000256" key="2">
    <source>
        <dbReference type="ARBA" id="ARBA00022741"/>
    </source>
</evidence>
<dbReference type="InterPro" id="IPR041500">
    <property type="entry name" value="RecC_C"/>
</dbReference>
<dbReference type="InterPro" id="IPR011335">
    <property type="entry name" value="Restrct_endonuc-II-like"/>
</dbReference>
<keyword evidence="12" id="KW-1185">Reference proteome</keyword>
<dbReference type="SUPFAM" id="SSF52540">
    <property type="entry name" value="P-loop containing nucleoside triphosphate hydrolases"/>
    <property type="match status" value="2"/>
</dbReference>
<gene>
    <name evidence="11" type="ORF">DN745_00350</name>
</gene>
<evidence type="ECO:0000313" key="11">
    <source>
        <dbReference type="EMBL" id="AWV87860.1"/>
    </source>
</evidence>
<keyword evidence="4" id="KW-0378">Hydrolase</keyword>
<dbReference type="RefSeq" id="WP_111331092.1">
    <property type="nucleotide sequence ID" value="NZ_CP030032.1"/>
</dbReference>
<dbReference type="GO" id="GO:0005524">
    <property type="term" value="F:ATP binding"/>
    <property type="evidence" value="ECO:0007669"/>
    <property type="project" value="UniProtKB-KW"/>
</dbReference>
<dbReference type="GO" id="GO:0004386">
    <property type="term" value="F:helicase activity"/>
    <property type="evidence" value="ECO:0007669"/>
    <property type="project" value="UniProtKB-KW"/>
</dbReference>
<keyword evidence="8" id="KW-0238">DNA-binding</keyword>
<keyword evidence="6" id="KW-0269">Exonuclease</keyword>
<dbReference type="Proteomes" id="UP000249799">
    <property type="component" value="Chromosome"/>
</dbReference>
<dbReference type="GO" id="GO:0006281">
    <property type="term" value="P:DNA repair"/>
    <property type="evidence" value="ECO:0007669"/>
    <property type="project" value="UniProtKB-KW"/>
</dbReference>
<evidence type="ECO:0000256" key="6">
    <source>
        <dbReference type="ARBA" id="ARBA00022839"/>
    </source>
</evidence>
<reference evidence="11 12" key="1">
    <citation type="submission" date="2018-06" db="EMBL/GenBank/DDBJ databases">
        <title>Lujinxingia sediminis gen. nov. sp. nov., a new facultative anaerobic member of the class Deltaproteobacteria, and proposal of Lujinxingaceae fam. nov.</title>
        <authorList>
            <person name="Guo L.-Y."/>
            <person name="Li C.-M."/>
            <person name="Wang S."/>
            <person name="Du Z.-J."/>
        </authorList>
    </citation>
    <scope>NUCLEOTIDE SEQUENCE [LARGE SCALE GENOMIC DNA]</scope>
    <source>
        <strain evidence="11 12">FA350</strain>
    </source>
</reference>
<dbReference type="Gene3D" id="3.40.50.10930">
    <property type="match status" value="1"/>
</dbReference>
<dbReference type="SUPFAM" id="SSF52980">
    <property type="entry name" value="Restriction endonuclease-like"/>
    <property type="match status" value="1"/>
</dbReference>
<dbReference type="Pfam" id="PF04257">
    <property type="entry name" value="Exonuc_V_gamma"/>
    <property type="match status" value="1"/>
</dbReference>
<accession>A0A2Z4FG14</accession>
<dbReference type="GO" id="GO:0006310">
    <property type="term" value="P:DNA recombination"/>
    <property type="evidence" value="ECO:0007669"/>
    <property type="project" value="TreeGrafter"/>
</dbReference>
<evidence type="ECO:0000256" key="9">
    <source>
        <dbReference type="ARBA" id="ARBA00023204"/>
    </source>
</evidence>
<dbReference type="KEGG" id="bsed:DN745_00350"/>
<dbReference type="PANTHER" id="PTHR30591:SF1">
    <property type="entry name" value="RECBCD ENZYME SUBUNIT RECC"/>
    <property type="match status" value="1"/>
</dbReference>
<evidence type="ECO:0000256" key="5">
    <source>
        <dbReference type="ARBA" id="ARBA00022806"/>
    </source>
</evidence>
<sequence>MLQVWYSNSLDRLVDGLVEVEATERKNLGLNPIERSPVVVPGANMGTYLKYAVATRAGIAGRIEPWHIGDFFDALLPDDSSFQTLNASKIQVLLLDIFEDEALLGAPELKEPRDYLAMSNAERSSDSDTRALRRFQLSGHIAQLFEEYHLNRPKMLLEWLEAEPGDAAPEGASLTEFERTERWQRALWLLLFGEGGRIERLAEETGVRYLRPDQIFDRVPPGRLRLPPVIQFFALDRVGGVYEKLLGQLGELTRVHIWALNPCIEFWEDVLTDFDEESHLLSSARSAPSTPGQADLLAPMIDETFWEPERFPLPLRLWGRAGRDQMRMYNRLCGYDPRMEFVDAEDEQPTVLKQLQRDVLKLQYERSEPMARFAASDAVDESITVFACSGVQREVETIANEIWRLMRADPTLQFNEIALILGREQSAAYQTQVEAVFQQVHGIPYNIIDIDSTGAGRVFEALDLLFELPFGDLRRRDLLRLLTHPNVIAKFSDIDPDVWLRWCDDLHIVHGADHHDHEESYIEQDLYNWDQGLKRLVLGGFMTGAPSGDERIYGGAGFEYLPHEIAHGDAESAAIFVRTARALIRDSRRFKVEKRTLRAWFDELASLIQRYLGAETDADDADLRLCLATLSELADMPPPEDAPRKVSYRIAREFVRREMGKMSGNRGQYLIDGVSVSAFMPARPMPFRVIFCAGMGEATFPSSEPVDPLDLRREKWVEGDASRRDLDKYAFFQALMAARERIYLSYIARDSRTGEGLEPSSVVQDLMRMVAQQYMGQERADARVLAQPLRRYHPGYFPQLRDDDASEPLDLGPNFHPEARLEASALALRDSLVEHLEHYPNRAASAGMLNAGFEFPEVAHLLDVVDTPTRELLNRVLGTYRLSGAKGPSRDLREVSISLTQLRQFLESPLQTSARWSLGMRGDEDEDLLAVDDEIFEASYVESLMLMRDVFERTLTDPRGGRDASQLEAAYDSRARFLELQGVLPTGVFFREARNRHLDALAIWQANLGHFRIPTDTPLELRSFGRARKRVQGGQSLDSIRFDVELPEPATGDVQRVRVEVSGVSELLAKDATMAVTPVLRTSAKEKDFLRGFLSQVALAAAGEGDENAPFEAIVLPGKAIEKPKSQQKFRMQFAPISQPDAIAYLKALSVDFLSGVHANTMPIEAVFDYFKPDNEVSFADLVEKQFANTWSSCSEEYGPVRQPSRFPAPPNAEAILARRFEPFFSRVLAEKEDA</sequence>
<keyword evidence="7" id="KW-0067">ATP-binding</keyword>
<dbReference type="OrthoDB" id="9762834at2"/>
<keyword evidence="2" id="KW-0547">Nucleotide-binding</keyword>
<keyword evidence="1" id="KW-0540">Nuclease</keyword>
<dbReference type="Pfam" id="PF17946">
    <property type="entry name" value="RecC_C"/>
    <property type="match status" value="1"/>
</dbReference>
<dbReference type="InterPro" id="IPR013986">
    <property type="entry name" value="DExx_box_DNA_helicase_dom_sf"/>
</dbReference>
<dbReference type="GO" id="GO:0003677">
    <property type="term" value="F:DNA binding"/>
    <property type="evidence" value="ECO:0007669"/>
    <property type="project" value="UniProtKB-KW"/>
</dbReference>
<name>A0A2Z4FG14_9DELT</name>
<dbReference type="Gene3D" id="3.40.50.300">
    <property type="entry name" value="P-loop containing nucleotide triphosphate hydrolases"/>
    <property type="match status" value="2"/>
</dbReference>
<proteinExistence type="predicted"/>
<dbReference type="GO" id="GO:0008854">
    <property type="term" value="F:exodeoxyribonuclease V activity"/>
    <property type="evidence" value="ECO:0007669"/>
    <property type="project" value="InterPro"/>
</dbReference>
<feature type="domain" description="RecC C-terminal" evidence="10">
    <location>
        <begin position="896"/>
        <end position="1158"/>
    </location>
</feature>
<keyword evidence="3" id="KW-0227">DNA damage</keyword>
<evidence type="ECO:0000259" key="10">
    <source>
        <dbReference type="Pfam" id="PF17946"/>
    </source>
</evidence>
<keyword evidence="9" id="KW-0234">DNA repair</keyword>
<dbReference type="AlphaFoldDB" id="A0A2Z4FG14"/>
<evidence type="ECO:0000256" key="1">
    <source>
        <dbReference type="ARBA" id="ARBA00022722"/>
    </source>
</evidence>
<evidence type="ECO:0000256" key="4">
    <source>
        <dbReference type="ARBA" id="ARBA00022801"/>
    </source>
</evidence>
<evidence type="ECO:0000256" key="8">
    <source>
        <dbReference type="ARBA" id="ARBA00023125"/>
    </source>
</evidence>
<dbReference type="EMBL" id="CP030032">
    <property type="protein sequence ID" value="AWV87860.1"/>
    <property type="molecule type" value="Genomic_DNA"/>
</dbReference>
<keyword evidence="5" id="KW-0347">Helicase</keyword>
<dbReference type="PIRSF" id="PIRSF000980">
    <property type="entry name" value="RecC"/>
    <property type="match status" value="1"/>
</dbReference>
<dbReference type="Gene3D" id="1.10.10.160">
    <property type="match status" value="1"/>
</dbReference>
<evidence type="ECO:0000256" key="3">
    <source>
        <dbReference type="ARBA" id="ARBA00022763"/>
    </source>
</evidence>
<protein>
    <recommendedName>
        <fullName evidence="10">RecC C-terminal domain-containing protein</fullName>
    </recommendedName>
</protein>
<dbReference type="GO" id="GO:0009338">
    <property type="term" value="C:exodeoxyribonuclease V complex"/>
    <property type="evidence" value="ECO:0007669"/>
    <property type="project" value="InterPro"/>
</dbReference>
<dbReference type="PANTHER" id="PTHR30591">
    <property type="entry name" value="RECBCD ENZYME SUBUNIT RECC"/>
    <property type="match status" value="1"/>
</dbReference>
<dbReference type="InterPro" id="IPR027417">
    <property type="entry name" value="P-loop_NTPase"/>
</dbReference>
<evidence type="ECO:0000256" key="7">
    <source>
        <dbReference type="ARBA" id="ARBA00022840"/>
    </source>
</evidence>
<dbReference type="InterPro" id="IPR006697">
    <property type="entry name" value="RecC"/>
</dbReference>
<organism evidence="11 12">
    <name type="scientific">Bradymonas sediminis</name>
    <dbReference type="NCBI Taxonomy" id="1548548"/>
    <lineage>
        <taxon>Bacteria</taxon>
        <taxon>Deltaproteobacteria</taxon>
        <taxon>Bradymonadales</taxon>
        <taxon>Bradymonadaceae</taxon>
        <taxon>Bradymonas</taxon>
    </lineage>
</organism>